<keyword evidence="8" id="KW-1185">Reference proteome</keyword>
<name>A0ABW2KRF6_9PROT</name>
<feature type="binding site" evidence="4">
    <location>
        <position position="99"/>
    </location>
    <ligand>
        <name>pyridoxal 5'-phosphate</name>
        <dbReference type="ChEBI" id="CHEBI:597326"/>
    </ligand>
</feature>
<dbReference type="NCBIfam" id="TIGR01814">
    <property type="entry name" value="kynureninase"/>
    <property type="match status" value="1"/>
</dbReference>
<evidence type="ECO:0000256" key="6">
    <source>
        <dbReference type="PIRNR" id="PIRNR038800"/>
    </source>
</evidence>
<dbReference type="Gene3D" id="3.40.640.10">
    <property type="entry name" value="Type I PLP-dependent aspartate aminotransferase-like (Major domain)"/>
    <property type="match status" value="1"/>
</dbReference>
<feature type="binding site" evidence="4">
    <location>
        <position position="252"/>
    </location>
    <ligand>
        <name>pyridoxal 5'-phosphate</name>
        <dbReference type="ChEBI" id="CHEBI:597326"/>
    </ligand>
</feature>
<keyword evidence="1 4" id="KW-0662">Pyridine nucleotide biosynthesis</keyword>
<comment type="catalytic activity">
    <reaction evidence="4 6">
        <text>L-kynurenine + H2O = anthranilate + L-alanine + H(+)</text>
        <dbReference type="Rhea" id="RHEA:16813"/>
        <dbReference type="ChEBI" id="CHEBI:15377"/>
        <dbReference type="ChEBI" id="CHEBI:15378"/>
        <dbReference type="ChEBI" id="CHEBI:16567"/>
        <dbReference type="ChEBI" id="CHEBI:57959"/>
        <dbReference type="ChEBI" id="CHEBI:57972"/>
        <dbReference type="EC" id="3.7.1.3"/>
    </reaction>
</comment>
<dbReference type="GO" id="GO:0030429">
    <property type="term" value="F:kynureninase activity"/>
    <property type="evidence" value="ECO:0007669"/>
    <property type="project" value="UniProtKB-EC"/>
</dbReference>
<organism evidence="7 8">
    <name type="scientific">Rhodocista pekingensis</name>
    <dbReference type="NCBI Taxonomy" id="201185"/>
    <lineage>
        <taxon>Bacteria</taxon>
        <taxon>Pseudomonadati</taxon>
        <taxon>Pseudomonadota</taxon>
        <taxon>Alphaproteobacteria</taxon>
        <taxon>Rhodospirillales</taxon>
        <taxon>Azospirillaceae</taxon>
        <taxon>Rhodocista</taxon>
    </lineage>
</organism>
<evidence type="ECO:0000256" key="2">
    <source>
        <dbReference type="ARBA" id="ARBA00022801"/>
    </source>
</evidence>
<feature type="binding site" evidence="4">
    <location>
        <position position="222"/>
    </location>
    <ligand>
        <name>pyridoxal 5'-phosphate</name>
        <dbReference type="ChEBI" id="CHEBI:597326"/>
    </ligand>
</feature>
<dbReference type="SUPFAM" id="SSF53383">
    <property type="entry name" value="PLP-dependent transferases"/>
    <property type="match status" value="1"/>
</dbReference>
<dbReference type="InterPro" id="IPR015424">
    <property type="entry name" value="PyrdxlP-dep_Trfase"/>
</dbReference>
<dbReference type="EMBL" id="JBHTCM010000006">
    <property type="protein sequence ID" value="MFC7332581.1"/>
    <property type="molecule type" value="Genomic_DNA"/>
</dbReference>
<dbReference type="PANTHER" id="PTHR14084">
    <property type="entry name" value="KYNURENINASE"/>
    <property type="match status" value="1"/>
</dbReference>
<dbReference type="EC" id="3.7.1.3" evidence="4 5"/>
<feature type="binding site" evidence="4">
    <location>
        <position position="197"/>
    </location>
    <ligand>
        <name>pyridoxal 5'-phosphate</name>
        <dbReference type="ChEBI" id="CHEBI:597326"/>
    </ligand>
</feature>
<keyword evidence="2 4" id="KW-0378">Hydrolase</keyword>
<comment type="catalytic activity">
    <reaction evidence="6">
        <text>3-hydroxy-L-kynurenine + H2O = 3-hydroxyanthranilate + L-alanine + H(+)</text>
        <dbReference type="Rhea" id="RHEA:25143"/>
        <dbReference type="ChEBI" id="CHEBI:15377"/>
        <dbReference type="ChEBI" id="CHEBI:15378"/>
        <dbReference type="ChEBI" id="CHEBI:36559"/>
        <dbReference type="ChEBI" id="CHEBI:57972"/>
        <dbReference type="ChEBI" id="CHEBI:58125"/>
        <dbReference type="EC" id="3.7.1.3"/>
    </reaction>
</comment>
<sequence length="412" mass="44173">MTLGRADLEALDATDPLASFRDEFALPEGVLYLDGNSLGALPRATPARLARLVEEEWGRDLIRSWNTAGWIDLPRRVGEAIAPVVGAAPGQVIAADSTSVNLFKLAAAAVGMRPGRRVILSEPGNFPTDLYVLQGLAELLGDRVELVLAERHELADALDGDVALLLLTHVHYKTGRVHDLPGLTAAAHAAGALTLWDLSHSAGALEVELDAAGADFAVGCGYKYLNGGPGAPAWLYVAQRHQGQVRQPLAGWMGHAAPFAFEDRFRPADGMARQLCGTPGILGMAALEEGVRIVARADRARLREKSRRLGDLFLTLVAEQCGPDSFALACPADGAERGSQVSLSHPEGYAIVQALIARGVIGDFRAPDILRFGFAPLYLRYTDIWDAVAHLAAVMRDGDWQADRFRQRAAVT</sequence>
<feature type="binding site" evidence="4">
    <location>
        <position position="200"/>
    </location>
    <ligand>
        <name>pyridoxal 5'-phosphate</name>
        <dbReference type="ChEBI" id="CHEBI:597326"/>
    </ligand>
</feature>
<dbReference type="InterPro" id="IPR015422">
    <property type="entry name" value="PyrdxlP-dep_Trfase_small"/>
</dbReference>
<accession>A0ABW2KRF6</accession>
<reference evidence="8" key="1">
    <citation type="journal article" date="2019" name="Int. J. Syst. Evol. Microbiol.">
        <title>The Global Catalogue of Microorganisms (GCM) 10K type strain sequencing project: providing services to taxonomists for standard genome sequencing and annotation.</title>
        <authorList>
            <consortium name="The Broad Institute Genomics Platform"/>
            <consortium name="The Broad Institute Genome Sequencing Center for Infectious Disease"/>
            <person name="Wu L."/>
            <person name="Ma J."/>
        </authorList>
    </citation>
    <scope>NUCLEOTIDE SEQUENCE [LARGE SCALE GENOMIC DNA]</scope>
    <source>
        <strain evidence="8">CGMCC 1.16275</strain>
    </source>
</reference>
<feature type="binding site" evidence="4">
    <location>
        <position position="278"/>
    </location>
    <ligand>
        <name>pyridoxal 5'-phosphate</name>
        <dbReference type="ChEBI" id="CHEBI:597326"/>
    </ligand>
</feature>
<dbReference type="Gene3D" id="3.90.1150.10">
    <property type="entry name" value="Aspartate Aminotransferase, domain 1"/>
    <property type="match status" value="1"/>
</dbReference>
<evidence type="ECO:0000256" key="3">
    <source>
        <dbReference type="ARBA" id="ARBA00022898"/>
    </source>
</evidence>
<comment type="subunit">
    <text evidence="4 6">Homodimer.</text>
</comment>
<keyword evidence="3 4" id="KW-0663">Pyridoxal phosphate</keyword>
<feature type="binding site" evidence="4">
    <location>
        <position position="168"/>
    </location>
    <ligand>
        <name>pyridoxal 5'-phosphate</name>
        <dbReference type="ChEBI" id="CHEBI:597326"/>
    </ligand>
</feature>
<dbReference type="Proteomes" id="UP001596456">
    <property type="component" value="Unassembled WGS sequence"/>
</dbReference>
<dbReference type="Pfam" id="PF22580">
    <property type="entry name" value="KYNU_C"/>
    <property type="match status" value="1"/>
</dbReference>
<evidence type="ECO:0000256" key="4">
    <source>
        <dbReference type="HAMAP-Rule" id="MF_01970"/>
    </source>
</evidence>
<feature type="modified residue" description="N6-(pyridoxal phosphate)lysine" evidence="4">
    <location>
        <position position="223"/>
    </location>
</feature>
<evidence type="ECO:0000256" key="5">
    <source>
        <dbReference type="NCBIfam" id="TIGR01814"/>
    </source>
</evidence>
<gene>
    <name evidence="4 7" type="primary">kynU</name>
    <name evidence="7" type="ORF">ACFQPS_05350</name>
</gene>
<dbReference type="PANTHER" id="PTHR14084:SF0">
    <property type="entry name" value="KYNURENINASE"/>
    <property type="match status" value="1"/>
</dbReference>
<comment type="cofactor">
    <cofactor evidence="4 6">
        <name>pyridoxal 5'-phosphate</name>
        <dbReference type="ChEBI" id="CHEBI:597326"/>
    </cofactor>
</comment>
<dbReference type="RefSeq" id="WP_377357079.1">
    <property type="nucleotide sequence ID" value="NZ_JBHTCM010000006.1"/>
</dbReference>
<protein>
    <recommendedName>
        <fullName evidence="4 5">Kynureninase</fullName>
        <ecNumber evidence="4 5">3.7.1.3</ecNumber>
    </recommendedName>
    <alternativeName>
        <fullName evidence="4">L-kynurenine hydrolase</fullName>
    </alternativeName>
</protein>
<feature type="binding site" evidence="4">
    <location>
        <begin position="126"/>
        <end position="129"/>
    </location>
    <ligand>
        <name>pyridoxal 5'-phosphate</name>
        <dbReference type="ChEBI" id="CHEBI:597326"/>
    </ligand>
</feature>
<dbReference type="InterPro" id="IPR010111">
    <property type="entry name" value="Kynureninase"/>
</dbReference>
<evidence type="ECO:0000256" key="1">
    <source>
        <dbReference type="ARBA" id="ARBA00022642"/>
    </source>
</evidence>
<comment type="similarity">
    <text evidence="4 6">Belongs to the kynureninase family.</text>
</comment>
<evidence type="ECO:0000313" key="7">
    <source>
        <dbReference type="EMBL" id="MFC7332581.1"/>
    </source>
</evidence>
<proteinExistence type="inferred from homology"/>
<comment type="function">
    <text evidence="4 6">Catalyzes the cleavage of L-kynurenine (L-Kyn) and L-3-hydroxykynurenine (L-3OHKyn) into anthranilic acid (AA) and 3-hydroxyanthranilic acid (3-OHAA), respectively.</text>
</comment>
<comment type="caution">
    <text evidence="7">The sequence shown here is derived from an EMBL/GenBank/DDBJ whole genome shotgun (WGS) entry which is preliminary data.</text>
</comment>
<feature type="binding site" evidence="4">
    <location>
        <position position="98"/>
    </location>
    <ligand>
        <name>pyridoxal 5'-phosphate</name>
        <dbReference type="ChEBI" id="CHEBI:597326"/>
    </ligand>
</feature>
<dbReference type="PIRSF" id="PIRSF038800">
    <property type="entry name" value="KYNU"/>
    <property type="match status" value="1"/>
</dbReference>
<comment type="pathway">
    <text evidence="4 6">Amino-acid degradation; L-kynurenine degradation; L-alanine and anthranilate from L-kynurenine: step 1/1.</text>
</comment>
<dbReference type="HAMAP" id="MF_01970">
    <property type="entry name" value="Kynureninase"/>
    <property type="match status" value="1"/>
</dbReference>
<dbReference type="InterPro" id="IPR015421">
    <property type="entry name" value="PyrdxlP-dep_Trfase_major"/>
</dbReference>
<evidence type="ECO:0000313" key="8">
    <source>
        <dbReference type="Proteomes" id="UP001596456"/>
    </source>
</evidence>
<comment type="pathway">
    <text evidence="4 6">Cofactor biosynthesis; NAD(+) biosynthesis; quinolinate from L-kynurenine: step 2/3.</text>
</comment>